<feature type="transmembrane region" description="Helical" evidence="1">
    <location>
        <begin position="210"/>
        <end position="233"/>
    </location>
</feature>
<dbReference type="AlphaFoldDB" id="A0A1I2RNF8"/>
<feature type="transmembrane region" description="Helical" evidence="1">
    <location>
        <begin position="176"/>
        <end position="198"/>
    </location>
</feature>
<gene>
    <name evidence="2" type="ORF">SAMN02910432_01301</name>
</gene>
<dbReference type="EMBL" id="FOPI01000019">
    <property type="protein sequence ID" value="SFG42235.1"/>
    <property type="molecule type" value="Genomic_DNA"/>
</dbReference>
<organism evidence="2 3">
    <name type="scientific">Ligilactobacillus ruminis DSM 20403 = NBRC 102161</name>
    <dbReference type="NCBI Taxonomy" id="1423798"/>
    <lineage>
        <taxon>Bacteria</taxon>
        <taxon>Bacillati</taxon>
        <taxon>Bacillota</taxon>
        <taxon>Bacilli</taxon>
        <taxon>Lactobacillales</taxon>
        <taxon>Lactobacillaceae</taxon>
        <taxon>Ligilactobacillus</taxon>
    </lineage>
</organism>
<sequence>MQAYKYLLKKTSKKSRIKALVLGLAVSVLTFASVLSKCRANIAIGNKGDTELGRMFVASFSNLQYCELGLFPVFSAIFLLLLTDCGFEREMFVLKQPEKIGRLTRSKVFLACFILTSGAILGLLVFAIFFGGRYQVQKTTFFCLAGDLSLFFLAWFAFGCMTFALENVLSKPLTWLLFQIVFLIEAKTFEFFGISVWIMRGLLIPDATSFGFFEFALDCLINAGYAVLASEIFKKTLFRRERLS</sequence>
<proteinExistence type="predicted"/>
<protein>
    <submittedName>
        <fullName evidence="2">Uncharacterized protein</fullName>
    </submittedName>
</protein>
<evidence type="ECO:0000256" key="1">
    <source>
        <dbReference type="SAM" id="Phobius"/>
    </source>
</evidence>
<keyword evidence="1" id="KW-1133">Transmembrane helix</keyword>
<reference evidence="3" key="1">
    <citation type="submission" date="2016-10" db="EMBL/GenBank/DDBJ databases">
        <authorList>
            <person name="Varghese N."/>
            <person name="Submissions S."/>
        </authorList>
    </citation>
    <scope>NUCLEOTIDE SEQUENCE [LARGE SCALE GENOMIC DNA]</scope>
    <source>
        <strain evidence="3">DSM 20403</strain>
    </source>
</reference>
<dbReference type="Proteomes" id="UP000182635">
    <property type="component" value="Unassembled WGS sequence"/>
</dbReference>
<evidence type="ECO:0000313" key="3">
    <source>
        <dbReference type="Proteomes" id="UP000182635"/>
    </source>
</evidence>
<keyword evidence="1" id="KW-0472">Membrane</keyword>
<keyword evidence="1" id="KW-0812">Transmembrane</keyword>
<feature type="transmembrane region" description="Helical" evidence="1">
    <location>
        <begin position="150"/>
        <end position="169"/>
    </location>
</feature>
<name>A0A1I2RNF8_9LACO</name>
<dbReference type="GeneID" id="29801500"/>
<feature type="transmembrane region" description="Helical" evidence="1">
    <location>
        <begin position="108"/>
        <end position="130"/>
    </location>
</feature>
<dbReference type="RefSeq" id="WP_014074217.1">
    <property type="nucleotide sequence ID" value="NZ_AYYL01000012.1"/>
</dbReference>
<feature type="transmembrane region" description="Helical" evidence="1">
    <location>
        <begin position="68"/>
        <end position="87"/>
    </location>
</feature>
<evidence type="ECO:0000313" key="2">
    <source>
        <dbReference type="EMBL" id="SFG42235.1"/>
    </source>
</evidence>
<accession>A0A1I2RNF8</accession>